<organism evidence="8 9">
    <name type="scientific">Glaciibacter psychrotolerans</name>
    <dbReference type="NCBI Taxonomy" id="670054"/>
    <lineage>
        <taxon>Bacteria</taxon>
        <taxon>Bacillati</taxon>
        <taxon>Actinomycetota</taxon>
        <taxon>Actinomycetes</taxon>
        <taxon>Micrococcales</taxon>
        <taxon>Microbacteriaceae</taxon>
        <taxon>Glaciibacter</taxon>
    </lineage>
</organism>
<evidence type="ECO:0000313" key="8">
    <source>
        <dbReference type="EMBL" id="NYJ20570.1"/>
    </source>
</evidence>
<evidence type="ECO:0000256" key="3">
    <source>
        <dbReference type="ARBA" id="ARBA00022475"/>
    </source>
</evidence>
<comment type="caution">
    <text evidence="8">The sequence shown here is derived from an EMBL/GenBank/DDBJ whole genome shotgun (WGS) entry which is preliminary data.</text>
</comment>
<accession>A0A7Z0J6N2</accession>
<dbReference type="GO" id="GO:0019350">
    <property type="term" value="P:teichoic acid biosynthetic process"/>
    <property type="evidence" value="ECO:0007669"/>
    <property type="project" value="UniProtKB-KW"/>
</dbReference>
<dbReference type="Gene3D" id="3.40.50.11820">
    <property type="match status" value="1"/>
</dbReference>
<feature type="domain" description="Glycosyl transferase family 1" evidence="7">
    <location>
        <begin position="653"/>
        <end position="814"/>
    </location>
</feature>
<evidence type="ECO:0000256" key="5">
    <source>
        <dbReference type="ARBA" id="ARBA00022944"/>
    </source>
</evidence>
<dbReference type="InterPro" id="IPR001296">
    <property type="entry name" value="Glyco_trans_1"/>
</dbReference>
<dbReference type="CDD" id="cd03811">
    <property type="entry name" value="GT4_GT28_WabH-like"/>
    <property type="match status" value="1"/>
</dbReference>
<dbReference type="InterPro" id="IPR043149">
    <property type="entry name" value="TagF_N"/>
</dbReference>
<keyword evidence="4 8" id="KW-0808">Transferase</keyword>
<keyword evidence="9" id="KW-1185">Reference proteome</keyword>
<evidence type="ECO:0000259" key="7">
    <source>
        <dbReference type="Pfam" id="PF00534"/>
    </source>
</evidence>
<evidence type="ECO:0000256" key="1">
    <source>
        <dbReference type="ARBA" id="ARBA00004202"/>
    </source>
</evidence>
<keyword evidence="5" id="KW-0777">Teichoic acid biosynthesis</keyword>
<dbReference type="PANTHER" id="PTHR37316:SF3">
    <property type="entry name" value="TEICHOIC ACID GLYCEROL-PHOSPHATE TRANSFERASE"/>
    <property type="match status" value="1"/>
</dbReference>
<dbReference type="PANTHER" id="PTHR37316">
    <property type="entry name" value="TEICHOIC ACID GLYCEROL-PHOSPHATE PRIMASE"/>
    <property type="match status" value="1"/>
</dbReference>
<dbReference type="EMBL" id="JACCFM010000001">
    <property type="protein sequence ID" value="NYJ20570.1"/>
    <property type="molecule type" value="Genomic_DNA"/>
</dbReference>
<proteinExistence type="inferred from homology"/>
<reference evidence="8 9" key="1">
    <citation type="submission" date="2020-07" db="EMBL/GenBank/DDBJ databases">
        <title>Sequencing the genomes of 1000 actinobacteria strains.</title>
        <authorList>
            <person name="Klenk H.-P."/>
        </authorList>
    </citation>
    <scope>NUCLEOTIDE SEQUENCE [LARGE SCALE GENOMIC DNA]</scope>
    <source>
        <strain evidence="8 9">LI1</strain>
    </source>
</reference>
<keyword evidence="3" id="KW-1003">Cell membrane</keyword>
<dbReference type="GO" id="GO:0016757">
    <property type="term" value="F:glycosyltransferase activity"/>
    <property type="evidence" value="ECO:0007669"/>
    <property type="project" value="InterPro"/>
</dbReference>
<comment type="similarity">
    <text evidence="2">Belongs to the CDP-glycerol glycerophosphotransferase family.</text>
</comment>
<gene>
    <name evidence="8" type="ORF">HNR05_002361</name>
</gene>
<dbReference type="Proteomes" id="UP000537260">
    <property type="component" value="Unassembled WGS sequence"/>
</dbReference>
<dbReference type="InterPro" id="IPR043148">
    <property type="entry name" value="TagF_C"/>
</dbReference>
<dbReference type="GO" id="GO:0005886">
    <property type="term" value="C:plasma membrane"/>
    <property type="evidence" value="ECO:0007669"/>
    <property type="project" value="UniProtKB-SubCell"/>
</dbReference>
<evidence type="ECO:0000313" key="9">
    <source>
        <dbReference type="Proteomes" id="UP000537260"/>
    </source>
</evidence>
<comment type="subcellular location">
    <subcellularLocation>
        <location evidence="1">Cell membrane</location>
        <topology evidence="1">Peripheral membrane protein</topology>
    </subcellularLocation>
</comment>
<evidence type="ECO:0000256" key="6">
    <source>
        <dbReference type="ARBA" id="ARBA00023136"/>
    </source>
</evidence>
<keyword evidence="6" id="KW-0472">Membrane</keyword>
<dbReference type="GO" id="GO:0047355">
    <property type="term" value="F:CDP-glycerol glycerophosphotransferase activity"/>
    <property type="evidence" value="ECO:0007669"/>
    <property type="project" value="InterPro"/>
</dbReference>
<dbReference type="Pfam" id="PF00534">
    <property type="entry name" value="Glycos_transf_1"/>
    <property type="match status" value="1"/>
</dbReference>
<evidence type="ECO:0000256" key="2">
    <source>
        <dbReference type="ARBA" id="ARBA00010488"/>
    </source>
</evidence>
<evidence type="ECO:0000256" key="4">
    <source>
        <dbReference type="ARBA" id="ARBA00022679"/>
    </source>
</evidence>
<dbReference type="InterPro" id="IPR007554">
    <property type="entry name" value="Glycerophosphate_synth"/>
</dbReference>
<name>A0A7Z0J6N2_9MICO</name>
<dbReference type="InterPro" id="IPR051612">
    <property type="entry name" value="Teichoic_Acid_Biosynth"/>
</dbReference>
<dbReference type="AlphaFoldDB" id="A0A7Z0J6N2"/>
<dbReference type="Gene3D" id="3.40.50.2000">
    <property type="entry name" value="Glycogen Phosphorylase B"/>
    <property type="match status" value="2"/>
</dbReference>
<dbReference type="Pfam" id="PF04464">
    <property type="entry name" value="Glyphos_transf"/>
    <property type="match status" value="1"/>
</dbReference>
<sequence length="835" mass="91542">MNVTSPAVVLRRVKRAALAQVHAHYRTQPLAPRTVFYESFGGNGMLCNPEAIFRSLLQASDQQQLKHIWALSSGREHDATIAKFAGNPRVSFVRRGTTGYYRALATSRFLVNNATFPPEFSKRPGQIYLNTWHGTPLKHMGFDMPDGPMEAANTLRNFVAADYLLSQNPFMTETMYGSAYKLDGLYRGTVIEAGYPRVDLQFLDSDAAASGRHLLDDAGITLGGRRLVVFAPTWRGASFNRPDENLDEILEARSALQQSLDPTRWFVALKLHQAAHAQAAGRADARGVLIPNAIPTNTVLGIAEILVTDYSSIFFDFLATGRPIVFFTPDHDDYADARGLYQDPSRLPGPVCVTIDHAAAAVATFADATSADTSTADADDRYAEARRAYVPWDDGHAAERVIDIVFRGTNAGHRLRRFDSTSRPTVLLHLGGMRPNGITTAAFNLVNSIDQMRFDVSVLYPAGPLARHILTDRPLDAGIRHFARVGGMNGSKWLHAKRRLADRLGRTSLDLSDPAEYALWDDEWTRCFGDSEFDHVIDFSGYGPIWARLLLHSPTGSRTIWLHNDMAADAQRRVNGKLVHARSLKVVFSHYNDFDALVSVSPALAAINRRNLGEWAAAEKFISAPNCVDGEQIRALGASASFGCADEPEQDLEERFEQLRESGDTLFITVGRLSTEKNQARLISAFALVHARQSASHLVIVGSGPLRASLEALIEELGLTASVTLTGELSNPYAAMSRAHCFVLSSDYEGQPMVLLEAAVLGLAIISVDFETVADALPPGTALIVPQTVEALAEGMAAYLAGAVSAARFDDEAHNREAIDAFYRVLDVERRVQEH</sequence>
<dbReference type="SUPFAM" id="SSF53756">
    <property type="entry name" value="UDP-Glycosyltransferase/glycogen phosphorylase"/>
    <property type="match status" value="2"/>
</dbReference>
<protein>
    <submittedName>
        <fullName evidence="8">CDP-glycerol glycerophosphotransferase (TagB/SpsB family)/glycosyltransferase involved in cell wall biosynthesis</fullName>
    </submittedName>
</protein>
<dbReference type="Gene3D" id="3.40.50.12580">
    <property type="match status" value="1"/>
</dbReference>